<accession>A0A382D0P9</accession>
<dbReference type="InterPro" id="IPR050396">
    <property type="entry name" value="Glycosyltr_51/Transpeptidase"/>
</dbReference>
<keyword evidence="2" id="KW-0472">Membrane</keyword>
<reference evidence="4" key="1">
    <citation type="submission" date="2018-05" db="EMBL/GenBank/DDBJ databases">
        <authorList>
            <person name="Lanie J.A."/>
            <person name="Ng W.-L."/>
            <person name="Kazmierczak K.M."/>
            <person name="Andrzejewski T.M."/>
            <person name="Davidsen T.M."/>
            <person name="Wayne K.J."/>
            <person name="Tettelin H."/>
            <person name="Glass J.I."/>
            <person name="Rusch D."/>
            <person name="Podicherti R."/>
            <person name="Tsui H.-C.T."/>
            <person name="Winkler M.E."/>
        </authorList>
    </citation>
    <scope>NUCLEOTIDE SEQUENCE</scope>
</reference>
<evidence type="ECO:0000256" key="1">
    <source>
        <dbReference type="ARBA" id="ARBA00022679"/>
    </source>
</evidence>
<name>A0A382D0P9_9ZZZZ</name>
<protein>
    <recommendedName>
        <fullName evidence="3">Glycosyl transferase family 51 domain-containing protein</fullName>
    </recommendedName>
</protein>
<feature type="transmembrane region" description="Helical" evidence="2">
    <location>
        <begin position="12"/>
        <end position="30"/>
    </location>
</feature>
<dbReference type="Gene3D" id="1.10.3810.10">
    <property type="entry name" value="Biosynthetic peptidoglycan transglycosylase-like"/>
    <property type="match status" value="1"/>
</dbReference>
<dbReference type="PANTHER" id="PTHR32282:SF33">
    <property type="entry name" value="PEPTIDOGLYCAN GLYCOSYLTRANSFERASE"/>
    <property type="match status" value="1"/>
</dbReference>
<dbReference type="InterPro" id="IPR036950">
    <property type="entry name" value="PBP_transglycosylase"/>
</dbReference>
<sequence length="153" mass="16875">MAKRTDASPSLLYTLLILIGVCGGLAIGSWRNLCSDCPSVAQIRTFESEQTSKLFSHDGQLLVEIGIERRTPVSLTTLPEHVHQAFIAVEDKRFYGHNGIDPLGLTRAVLGVLTGRNRGGGSTITQQLARNMFEDQIGFEKRIIRKLKELQVA</sequence>
<gene>
    <name evidence="4" type="ORF">METZ01_LOCUS184910</name>
</gene>
<dbReference type="SUPFAM" id="SSF53955">
    <property type="entry name" value="Lysozyme-like"/>
    <property type="match status" value="1"/>
</dbReference>
<dbReference type="PANTHER" id="PTHR32282">
    <property type="entry name" value="BINDING PROTEIN TRANSPEPTIDASE, PUTATIVE-RELATED"/>
    <property type="match status" value="1"/>
</dbReference>
<dbReference type="GO" id="GO:0008955">
    <property type="term" value="F:peptidoglycan glycosyltransferase activity"/>
    <property type="evidence" value="ECO:0007669"/>
    <property type="project" value="TreeGrafter"/>
</dbReference>
<evidence type="ECO:0000259" key="3">
    <source>
        <dbReference type="Pfam" id="PF00912"/>
    </source>
</evidence>
<dbReference type="AlphaFoldDB" id="A0A382D0P9"/>
<dbReference type="Pfam" id="PF00912">
    <property type="entry name" value="Transgly"/>
    <property type="match status" value="1"/>
</dbReference>
<feature type="non-terminal residue" evidence="4">
    <location>
        <position position="153"/>
    </location>
</feature>
<dbReference type="EMBL" id="UINC01037091">
    <property type="protein sequence ID" value="SVB32056.1"/>
    <property type="molecule type" value="Genomic_DNA"/>
</dbReference>
<evidence type="ECO:0000313" key="4">
    <source>
        <dbReference type="EMBL" id="SVB32056.1"/>
    </source>
</evidence>
<evidence type="ECO:0000256" key="2">
    <source>
        <dbReference type="SAM" id="Phobius"/>
    </source>
</evidence>
<keyword evidence="1" id="KW-0808">Transferase</keyword>
<keyword evidence="2" id="KW-1133">Transmembrane helix</keyword>
<dbReference type="InterPro" id="IPR023346">
    <property type="entry name" value="Lysozyme-like_dom_sf"/>
</dbReference>
<organism evidence="4">
    <name type="scientific">marine metagenome</name>
    <dbReference type="NCBI Taxonomy" id="408172"/>
    <lineage>
        <taxon>unclassified sequences</taxon>
        <taxon>metagenomes</taxon>
        <taxon>ecological metagenomes</taxon>
    </lineage>
</organism>
<keyword evidence="2" id="KW-0812">Transmembrane</keyword>
<dbReference type="InterPro" id="IPR001264">
    <property type="entry name" value="Glyco_trans_51"/>
</dbReference>
<feature type="domain" description="Glycosyl transferase family 51" evidence="3">
    <location>
        <begin position="59"/>
        <end position="153"/>
    </location>
</feature>
<proteinExistence type="predicted"/>